<evidence type="ECO:0000313" key="3">
    <source>
        <dbReference type="Proteomes" id="UP000271031"/>
    </source>
</evidence>
<dbReference type="InterPro" id="IPR025238">
    <property type="entry name" value="DUF4184"/>
</dbReference>
<comment type="caution">
    <text evidence="2">The sequence shown here is derived from an EMBL/GenBank/DDBJ whole genome shotgun (WGS) entry which is preliminary data.</text>
</comment>
<feature type="transmembrane region" description="Helical" evidence="1">
    <location>
        <begin position="21"/>
        <end position="41"/>
    </location>
</feature>
<dbReference type="Pfam" id="PF13803">
    <property type="entry name" value="DUF4184"/>
    <property type="match status" value="1"/>
</dbReference>
<keyword evidence="1" id="KW-0472">Membrane</keyword>
<dbReference type="RefSeq" id="WP_122916040.1">
    <property type="nucleotide sequence ID" value="NZ_RHHQ01000003.1"/>
</dbReference>
<feature type="transmembrane region" description="Helical" evidence="1">
    <location>
        <begin position="229"/>
        <end position="247"/>
    </location>
</feature>
<reference evidence="2 3" key="1">
    <citation type="submission" date="2018-10" db="EMBL/GenBank/DDBJ databases">
        <title>Phylogenomics of Brevibacillus.</title>
        <authorList>
            <person name="Dunlap C."/>
        </authorList>
    </citation>
    <scope>NUCLEOTIDE SEQUENCE [LARGE SCALE GENOMIC DNA]</scope>
    <source>
        <strain evidence="2 3">JCM 15716</strain>
    </source>
</reference>
<evidence type="ECO:0000256" key="1">
    <source>
        <dbReference type="SAM" id="Phobius"/>
    </source>
</evidence>
<accession>A0A3M8DWM3</accession>
<dbReference type="AlphaFoldDB" id="A0A3M8DWM3"/>
<feature type="transmembrane region" description="Helical" evidence="1">
    <location>
        <begin position="197"/>
        <end position="223"/>
    </location>
</feature>
<sequence>MPFTFAHPAAVIWLPARFRRYFCFSGLIVGSMAPDFEYFLHFKPHSVWGHTLIGFFLYNLPLALIASWLFHRVIKRPLLFHLPAPLDRWYAPYASMSWSIRSGKAFLLFASSAIIGMATHVLWDHFTHQNGYFVMHVDALRTRIPLLFAEVPLYKLAQHCSTLVGFALITVYLYKLRDRRRSHAFQQGRSRAQKRHYWIRIILASCVILTSKLCFFASTLFGWPPVGELVVTSLDSVLIATLLVSLWENRRLT</sequence>
<gene>
    <name evidence="2" type="ORF">EDM56_01135</name>
</gene>
<keyword evidence="1" id="KW-1133">Transmembrane helix</keyword>
<name>A0A3M8DWM3_9BACL</name>
<feature type="transmembrane region" description="Helical" evidence="1">
    <location>
        <begin position="47"/>
        <end position="70"/>
    </location>
</feature>
<proteinExistence type="predicted"/>
<protein>
    <submittedName>
        <fullName evidence="2">DUF4184 family protein</fullName>
    </submittedName>
</protein>
<feature type="transmembrane region" description="Helical" evidence="1">
    <location>
        <begin position="156"/>
        <end position="176"/>
    </location>
</feature>
<dbReference type="EMBL" id="RHHQ01000003">
    <property type="protein sequence ID" value="RNB92334.1"/>
    <property type="molecule type" value="Genomic_DNA"/>
</dbReference>
<keyword evidence="1" id="KW-0812">Transmembrane</keyword>
<organism evidence="2 3">
    <name type="scientific">Brevibacillus fluminis</name>
    <dbReference type="NCBI Taxonomy" id="511487"/>
    <lineage>
        <taxon>Bacteria</taxon>
        <taxon>Bacillati</taxon>
        <taxon>Bacillota</taxon>
        <taxon>Bacilli</taxon>
        <taxon>Bacillales</taxon>
        <taxon>Paenibacillaceae</taxon>
        <taxon>Brevibacillus</taxon>
    </lineage>
</organism>
<feature type="transmembrane region" description="Helical" evidence="1">
    <location>
        <begin position="105"/>
        <end position="123"/>
    </location>
</feature>
<evidence type="ECO:0000313" key="2">
    <source>
        <dbReference type="EMBL" id="RNB92334.1"/>
    </source>
</evidence>
<keyword evidence="3" id="KW-1185">Reference proteome</keyword>
<dbReference type="OrthoDB" id="8481923at2"/>
<dbReference type="Proteomes" id="UP000271031">
    <property type="component" value="Unassembled WGS sequence"/>
</dbReference>